<dbReference type="Gene3D" id="3.20.20.60">
    <property type="entry name" value="Phosphoenolpyruvate-binding domains"/>
    <property type="match status" value="1"/>
</dbReference>
<organism evidence="1 2">
    <name type="scientific">Clohesyomyces aquaticus</name>
    <dbReference type="NCBI Taxonomy" id="1231657"/>
    <lineage>
        <taxon>Eukaryota</taxon>
        <taxon>Fungi</taxon>
        <taxon>Dikarya</taxon>
        <taxon>Ascomycota</taxon>
        <taxon>Pezizomycotina</taxon>
        <taxon>Dothideomycetes</taxon>
        <taxon>Pleosporomycetidae</taxon>
        <taxon>Pleosporales</taxon>
        <taxon>Lindgomycetaceae</taxon>
        <taxon>Clohesyomyces</taxon>
    </lineage>
</organism>
<dbReference type="PANTHER" id="PTHR42905:SF16">
    <property type="entry name" value="CARBOXYPHOSPHONOENOLPYRUVATE PHOSPHONOMUTASE-LIKE PROTEIN (AFU_ORTHOLOGUE AFUA_5G07230)"/>
    <property type="match status" value="1"/>
</dbReference>
<dbReference type="SUPFAM" id="SSF51621">
    <property type="entry name" value="Phosphoenolpyruvate/pyruvate domain"/>
    <property type="match status" value="1"/>
</dbReference>
<dbReference type="InterPro" id="IPR040442">
    <property type="entry name" value="Pyrv_kinase-like_dom_sf"/>
</dbReference>
<evidence type="ECO:0000313" key="1">
    <source>
        <dbReference type="EMBL" id="ORY16748.1"/>
    </source>
</evidence>
<dbReference type="OrthoDB" id="429143at2759"/>
<dbReference type="PANTHER" id="PTHR42905">
    <property type="entry name" value="PHOSPHOENOLPYRUVATE CARBOXYLASE"/>
    <property type="match status" value="1"/>
</dbReference>
<accession>A0A1Y2A2Q8</accession>
<reference evidence="1 2" key="1">
    <citation type="submission" date="2016-07" db="EMBL/GenBank/DDBJ databases">
        <title>Pervasive Adenine N6-methylation of Active Genes in Fungi.</title>
        <authorList>
            <consortium name="DOE Joint Genome Institute"/>
            <person name="Mondo S.J."/>
            <person name="Dannebaum R.O."/>
            <person name="Kuo R.C."/>
            <person name="Labutti K."/>
            <person name="Haridas S."/>
            <person name="Kuo A."/>
            <person name="Salamov A."/>
            <person name="Ahrendt S.R."/>
            <person name="Lipzen A."/>
            <person name="Sullivan W."/>
            <person name="Andreopoulos W.B."/>
            <person name="Clum A."/>
            <person name="Lindquist E."/>
            <person name="Daum C."/>
            <person name="Ramamoorthy G.K."/>
            <person name="Gryganskyi A."/>
            <person name="Culley D."/>
            <person name="Magnuson J.K."/>
            <person name="James T.Y."/>
            <person name="O'Malley M.A."/>
            <person name="Stajich J.E."/>
            <person name="Spatafora J.W."/>
            <person name="Visel A."/>
            <person name="Grigoriev I.V."/>
        </authorList>
    </citation>
    <scope>NUCLEOTIDE SEQUENCE [LARGE SCALE GENOMIC DNA]</scope>
    <source>
        <strain evidence="1 2">CBS 115471</strain>
    </source>
</reference>
<proteinExistence type="predicted"/>
<dbReference type="STRING" id="1231657.A0A1Y2A2Q8"/>
<dbReference type="Proteomes" id="UP000193144">
    <property type="component" value="Unassembled WGS sequence"/>
</dbReference>
<dbReference type="GO" id="GO:0003824">
    <property type="term" value="F:catalytic activity"/>
    <property type="evidence" value="ECO:0007669"/>
    <property type="project" value="InterPro"/>
</dbReference>
<dbReference type="EMBL" id="MCFA01000016">
    <property type="protein sequence ID" value="ORY16748.1"/>
    <property type="molecule type" value="Genomic_DNA"/>
</dbReference>
<dbReference type="InterPro" id="IPR039556">
    <property type="entry name" value="ICL/PEPM"/>
</dbReference>
<gene>
    <name evidence="1" type="ORF">BCR34DRAFT_584120</name>
</gene>
<evidence type="ECO:0000313" key="2">
    <source>
        <dbReference type="Proteomes" id="UP000193144"/>
    </source>
</evidence>
<name>A0A1Y2A2Q8_9PLEO</name>
<sequence length="274" mass="29479">MTSVSKDQGQDQNALAQELRALHKPGTPLLLTNIWDAITASAVAPLERTRALATASFAIAAAAGLEDDDLTLEVNLHAIRGIARVAKQHGKPLTVDLQDGYGSRLEEAVRAIIGLGAVGCNLEDYGREEDGGKGALYDIATAQARISKVVEVAKELGVPDFVVNARTDALLHGRPLEEAVERGTKYLEAGAANVFVWGGRERGGISREEVERLVEVFGGRLNVIKRFMPGALTVPELGKMGVSRISLGPGLMWKVKDFMKEQVEDLWVLDEDGS</sequence>
<dbReference type="AlphaFoldDB" id="A0A1Y2A2Q8"/>
<dbReference type="CDD" id="cd00377">
    <property type="entry name" value="ICL_PEPM"/>
    <property type="match status" value="1"/>
</dbReference>
<dbReference type="Pfam" id="PF13714">
    <property type="entry name" value="PEP_mutase"/>
    <property type="match status" value="1"/>
</dbReference>
<comment type="caution">
    <text evidence="1">The sequence shown here is derived from an EMBL/GenBank/DDBJ whole genome shotgun (WGS) entry which is preliminary data.</text>
</comment>
<dbReference type="InterPro" id="IPR015813">
    <property type="entry name" value="Pyrv/PenolPyrv_kinase-like_dom"/>
</dbReference>
<protein>
    <submittedName>
        <fullName evidence="1">PEP phosphonomutase-like protein</fullName>
    </submittedName>
</protein>
<keyword evidence="2" id="KW-1185">Reference proteome</keyword>